<evidence type="ECO:0000313" key="2">
    <source>
        <dbReference type="Proteomes" id="UP000054279"/>
    </source>
</evidence>
<gene>
    <name evidence="1" type="ORF">M422DRAFT_170194</name>
</gene>
<proteinExistence type="predicted"/>
<dbReference type="AlphaFoldDB" id="A0A0C9UJN8"/>
<protein>
    <submittedName>
        <fullName evidence="1">Uncharacterized protein</fullName>
    </submittedName>
</protein>
<reference evidence="1 2" key="1">
    <citation type="submission" date="2014-06" db="EMBL/GenBank/DDBJ databases">
        <title>Evolutionary Origins and Diversification of the Mycorrhizal Mutualists.</title>
        <authorList>
            <consortium name="DOE Joint Genome Institute"/>
            <consortium name="Mycorrhizal Genomics Consortium"/>
            <person name="Kohler A."/>
            <person name="Kuo A."/>
            <person name="Nagy L.G."/>
            <person name="Floudas D."/>
            <person name="Copeland A."/>
            <person name="Barry K.W."/>
            <person name="Cichocki N."/>
            <person name="Veneault-Fourrey C."/>
            <person name="LaButti K."/>
            <person name="Lindquist E.A."/>
            <person name="Lipzen A."/>
            <person name="Lundell T."/>
            <person name="Morin E."/>
            <person name="Murat C."/>
            <person name="Riley R."/>
            <person name="Ohm R."/>
            <person name="Sun H."/>
            <person name="Tunlid A."/>
            <person name="Henrissat B."/>
            <person name="Grigoriev I.V."/>
            <person name="Hibbett D.S."/>
            <person name="Martin F."/>
        </authorList>
    </citation>
    <scope>NUCLEOTIDE SEQUENCE [LARGE SCALE GENOMIC DNA]</scope>
    <source>
        <strain evidence="1 2">SS14</strain>
    </source>
</reference>
<organism evidence="1 2">
    <name type="scientific">Sphaerobolus stellatus (strain SS14)</name>
    <dbReference type="NCBI Taxonomy" id="990650"/>
    <lineage>
        <taxon>Eukaryota</taxon>
        <taxon>Fungi</taxon>
        <taxon>Dikarya</taxon>
        <taxon>Basidiomycota</taxon>
        <taxon>Agaricomycotina</taxon>
        <taxon>Agaricomycetes</taxon>
        <taxon>Phallomycetidae</taxon>
        <taxon>Geastrales</taxon>
        <taxon>Sphaerobolaceae</taxon>
        <taxon>Sphaerobolus</taxon>
    </lineage>
</organism>
<accession>A0A0C9UJN8</accession>
<keyword evidence="2" id="KW-1185">Reference proteome</keyword>
<evidence type="ECO:0000313" key="1">
    <source>
        <dbReference type="EMBL" id="KIJ43268.1"/>
    </source>
</evidence>
<dbReference type="EMBL" id="KN837124">
    <property type="protein sequence ID" value="KIJ43268.1"/>
    <property type="molecule type" value="Genomic_DNA"/>
</dbReference>
<dbReference type="HOGENOM" id="CLU_3002280_0_0_1"/>
<dbReference type="Proteomes" id="UP000054279">
    <property type="component" value="Unassembled WGS sequence"/>
</dbReference>
<feature type="non-terminal residue" evidence="1">
    <location>
        <position position="1"/>
    </location>
</feature>
<sequence length="57" mass="6467">LVFLMSDAEIMSQVMTPTPPYWTTIIDTHCCQSLVEFVTAIKYHERSLSTPSFLTEG</sequence>
<dbReference type="OrthoDB" id="3203159at2759"/>
<name>A0A0C9UJN8_SPHS4</name>